<proteinExistence type="predicted"/>
<comment type="caution">
    <text evidence="1">The sequence shown here is derived from an EMBL/GenBank/DDBJ whole genome shotgun (WGS) entry which is preliminary data.</text>
</comment>
<sequence length="231" mass="25984">MASKGRNMFYKKKKQETAEIGNISTLQGAEKILRELREGLMMSRLGGRSDDTYMYDDEMQRLGGHHWYDEPPYESDPEDFLMAETANHSRCISLQLHAFSRSLPIVYTCNGSEGRVFRQQFKGLSSLVHVTTVTTNQTAPLKTDGLRARDDTPRNLNNVGGLSEVRFSNKANLSFPSQLVEYERSAANIAETPLFFSVHTLQLLGLEVVNSTLPLKMSFCRVLKGSERGTP</sequence>
<dbReference type="AlphaFoldDB" id="A0ABD0YQP1"/>
<accession>A0ABD0YQP1</accession>
<dbReference type="Proteomes" id="UP001558652">
    <property type="component" value="Unassembled WGS sequence"/>
</dbReference>
<reference evidence="1 2" key="1">
    <citation type="submission" date="2024-07" db="EMBL/GenBank/DDBJ databases">
        <title>Chromosome-level genome assembly of the water stick insect Ranatra chinensis (Heteroptera: Nepidae).</title>
        <authorList>
            <person name="Liu X."/>
        </authorList>
    </citation>
    <scope>NUCLEOTIDE SEQUENCE [LARGE SCALE GENOMIC DNA]</scope>
    <source>
        <strain evidence="1">Cailab_2021Rc</strain>
        <tissue evidence="1">Muscle</tissue>
    </source>
</reference>
<dbReference type="EMBL" id="JBFDAA010000015">
    <property type="protein sequence ID" value="KAL1117575.1"/>
    <property type="molecule type" value="Genomic_DNA"/>
</dbReference>
<gene>
    <name evidence="1" type="ORF">AAG570_003890</name>
</gene>
<organism evidence="1 2">
    <name type="scientific">Ranatra chinensis</name>
    <dbReference type="NCBI Taxonomy" id="642074"/>
    <lineage>
        <taxon>Eukaryota</taxon>
        <taxon>Metazoa</taxon>
        <taxon>Ecdysozoa</taxon>
        <taxon>Arthropoda</taxon>
        <taxon>Hexapoda</taxon>
        <taxon>Insecta</taxon>
        <taxon>Pterygota</taxon>
        <taxon>Neoptera</taxon>
        <taxon>Paraneoptera</taxon>
        <taxon>Hemiptera</taxon>
        <taxon>Heteroptera</taxon>
        <taxon>Panheteroptera</taxon>
        <taxon>Nepomorpha</taxon>
        <taxon>Nepidae</taxon>
        <taxon>Ranatrinae</taxon>
        <taxon>Ranatra</taxon>
    </lineage>
</organism>
<evidence type="ECO:0000313" key="1">
    <source>
        <dbReference type="EMBL" id="KAL1117575.1"/>
    </source>
</evidence>
<protein>
    <submittedName>
        <fullName evidence="1">Uncharacterized protein</fullName>
    </submittedName>
</protein>
<evidence type="ECO:0000313" key="2">
    <source>
        <dbReference type="Proteomes" id="UP001558652"/>
    </source>
</evidence>
<keyword evidence="2" id="KW-1185">Reference proteome</keyword>
<name>A0ABD0YQP1_9HEMI</name>